<evidence type="ECO:0000256" key="7">
    <source>
        <dbReference type="SAM" id="Phobius"/>
    </source>
</evidence>
<dbReference type="Gene3D" id="2.130.10.10">
    <property type="entry name" value="YVTN repeat-like/Quinoprotein amine dehydrogenase"/>
    <property type="match status" value="2"/>
</dbReference>
<dbReference type="EMBL" id="JBAMMX010000017">
    <property type="protein sequence ID" value="KAK6924480.1"/>
    <property type="molecule type" value="Genomic_DNA"/>
</dbReference>
<keyword evidence="3 6" id="KW-0853">WD repeat</keyword>
<proteinExistence type="inferred from homology"/>
<accession>A0AAN8Z6P3</accession>
<evidence type="ECO:0000256" key="4">
    <source>
        <dbReference type="ARBA" id="ARBA00022737"/>
    </source>
</evidence>
<keyword evidence="4" id="KW-0677">Repeat</keyword>
<keyword evidence="7" id="KW-0812">Transmembrane</keyword>
<keyword evidence="5" id="KW-0539">Nucleus</keyword>
<reference evidence="8 9" key="1">
    <citation type="submission" date="2023-12" db="EMBL/GenBank/DDBJ databases">
        <title>A high-quality genome assembly for Dillenia turbinata (Dilleniales).</title>
        <authorList>
            <person name="Chanderbali A."/>
        </authorList>
    </citation>
    <scope>NUCLEOTIDE SEQUENCE [LARGE SCALE GENOMIC DNA]</scope>
    <source>
        <strain evidence="8">LSX21</strain>
        <tissue evidence="8">Leaf</tissue>
    </source>
</reference>
<dbReference type="Proteomes" id="UP001370490">
    <property type="component" value="Unassembled WGS sequence"/>
</dbReference>
<gene>
    <name evidence="8" type="ORF">RJ641_010680</name>
</gene>
<dbReference type="SMART" id="SM00320">
    <property type="entry name" value="WD40"/>
    <property type="match status" value="2"/>
</dbReference>
<dbReference type="SUPFAM" id="SSF50978">
    <property type="entry name" value="WD40 repeat-like"/>
    <property type="match status" value="1"/>
</dbReference>
<dbReference type="GO" id="GO:0016070">
    <property type="term" value="P:RNA metabolic process"/>
    <property type="evidence" value="ECO:0007669"/>
    <property type="project" value="UniProtKB-ARBA"/>
</dbReference>
<name>A0AAN8Z6P3_9MAGN</name>
<evidence type="ECO:0000256" key="3">
    <source>
        <dbReference type="ARBA" id="ARBA00022574"/>
    </source>
</evidence>
<feature type="transmembrane region" description="Helical" evidence="7">
    <location>
        <begin position="119"/>
        <end position="152"/>
    </location>
</feature>
<evidence type="ECO:0000313" key="8">
    <source>
        <dbReference type="EMBL" id="KAK6924480.1"/>
    </source>
</evidence>
<dbReference type="InterPro" id="IPR037867">
    <property type="entry name" value="Swd2/WDR82"/>
</dbReference>
<evidence type="ECO:0000256" key="1">
    <source>
        <dbReference type="ARBA" id="ARBA00004123"/>
    </source>
</evidence>
<dbReference type="InterPro" id="IPR001680">
    <property type="entry name" value="WD40_rpt"/>
</dbReference>
<dbReference type="InterPro" id="IPR036322">
    <property type="entry name" value="WD40_repeat_dom_sf"/>
</dbReference>
<dbReference type="PROSITE" id="PS50082">
    <property type="entry name" value="WD_REPEATS_2"/>
    <property type="match status" value="2"/>
</dbReference>
<comment type="caution">
    <text evidence="8">The sequence shown here is derived from an EMBL/GenBank/DDBJ whole genome shotgun (WGS) entry which is preliminary data.</text>
</comment>
<comment type="similarity">
    <text evidence="2">Belongs to the WD repeat SWD2 family.</text>
</comment>
<evidence type="ECO:0000256" key="5">
    <source>
        <dbReference type="ARBA" id="ARBA00023242"/>
    </source>
</evidence>
<keyword evidence="7" id="KW-1133">Transmembrane helix</keyword>
<sequence length="303" mass="34307">MEVGMSFRDYSGRISSMDFHKASNYLVTASDDESIRLYDVTSAICLKTINSKKYRVELVCFTSHPTTVMYSSKNGRDESLRLLSSHDNKYLRYFKGHHDRYMLGLSSHVVAYQNFDNNIVLPIFIFTLGWFHLACASGMSVSFLALLIELFYCGIKELRNVRVHLRSLPPVEICLMQMFFKFSNDGGLMLLTTMNRHIHVLDSFCGRLIVMMKLRVIHIQPVESNLEASFSPEGMFVVSGSGDGSVCAWSVRRDKEVSSWLSTESDPPVIKLASGNLMFVTGSSELSFWIPDLSKLPAYVGRK</sequence>
<dbReference type="AlphaFoldDB" id="A0AAN8Z6P3"/>
<dbReference type="Pfam" id="PF00400">
    <property type="entry name" value="WD40"/>
    <property type="match status" value="2"/>
</dbReference>
<evidence type="ECO:0000256" key="2">
    <source>
        <dbReference type="ARBA" id="ARBA00005616"/>
    </source>
</evidence>
<keyword evidence="9" id="KW-1185">Reference proteome</keyword>
<protein>
    <submittedName>
        <fullName evidence="8">WD40 repeat</fullName>
    </submittedName>
</protein>
<dbReference type="GO" id="GO:0048188">
    <property type="term" value="C:Set1C/COMPASS complex"/>
    <property type="evidence" value="ECO:0007669"/>
    <property type="project" value="TreeGrafter"/>
</dbReference>
<keyword evidence="7" id="KW-0472">Membrane</keyword>
<comment type="subcellular location">
    <subcellularLocation>
        <location evidence="1">Nucleus</location>
    </subcellularLocation>
</comment>
<feature type="repeat" description="WD" evidence="6">
    <location>
        <begin position="229"/>
        <end position="259"/>
    </location>
</feature>
<organism evidence="8 9">
    <name type="scientific">Dillenia turbinata</name>
    <dbReference type="NCBI Taxonomy" id="194707"/>
    <lineage>
        <taxon>Eukaryota</taxon>
        <taxon>Viridiplantae</taxon>
        <taxon>Streptophyta</taxon>
        <taxon>Embryophyta</taxon>
        <taxon>Tracheophyta</taxon>
        <taxon>Spermatophyta</taxon>
        <taxon>Magnoliopsida</taxon>
        <taxon>eudicotyledons</taxon>
        <taxon>Gunneridae</taxon>
        <taxon>Pentapetalae</taxon>
        <taxon>Dilleniales</taxon>
        <taxon>Dilleniaceae</taxon>
        <taxon>Dillenia</taxon>
    </lineage>
</organism>
<feature type="repeat" description="WD" evidence="6">
    <location>
        <begin position="7"/>
        <end position="48"/>
    </location>
</feature>
<evidence type="ECO:0000256" key="6">
    <source>
        <dbReference type="PROSITE-ProRule" id="PRU00221"/>
    </source>
</evidence>
<dbReference type="GO" id="GO:0003682">
    <property type="term" value="F:chromatin binding"/>
    <property type="evidence" value="ECO:0007669"/>
    <property type="project" value="TreeGrafter"/>
</dbReference>
<dbReference type="PANTHER" id="PTHR19861">
    <property type="entry name" value="WD40 REPEAT PROTEIN SWD2"/>
    <property type="match status" value="1"/>
</dbReference>
<evidence type="ECO:0000313" key="9">
    <source>
        <dbReference type="Proteomes" id="UP001370490"/>
    </source>
</evidence>
<dbReference type="PROSITE" id="PS50294">
    <property type="entry name" value="WD_REPEATS_REGION"/>
    <property type="match status" value="1"/>
</dbReference>
<dbReference type="InterPro" id="IPR015943">
    <property type="entry name" value="WD40/YVTN_repeat-like_dom_sf"/>
</dbReference>
<dbReference type="PANTHER" id="PTHR19861:SF0">
    <property type="entry name" value="WD REPEAT-CONTAINING PROTEIN 82"/>
    <property type="match status" value="1"/>
</dbReference>